<dbReference type="PRINTS" id="PR00741">
    <property type="entry name" value="GLHYDRLASE29"/>
</dbReference>
<evidence type="ECO:0000256" key="7">
    <source>
        <dbReference type="ARBA" id="ARBA00023180"/>
    </source>
</evidence>
<dbReference type="InterPro" id="IPR016286">
    <property type="entry name" value="FUC_metazoa-typ"/>
</dbReference>
<dbReference type="PANTHER" id="PTHR10030">
    <property type="entry name" value="ALPHA-L-FUCOSIDASE"/>
    <property type="match status" value="1"/>
</dbReference>
<dbReference type="PANTHER" id="PTHR10030:SF2">
    <property type="entry name" value="TISSUE ALPHA-L-FUCOSIDASE"/>
    <property type="match status" value="1"/>
</dbReference>
<evidence type="ECO:0000313" key="12">
    <source>
        <dbReference type="Proteomes" id="UP000735302"/>
    </source>
</evidence>
<keyword evidence="7" id="KW-0325">Glycoprotein</keyword>
<keyword evidence="8" id="KW-0326">Glycosidase</keyword>
<dbReference type="Gene3D" id="3.20.20.80">
    <property type="entry name" value="Glycosidases"/>
    <property type="match status" value="1"/>
</dbReference>
<evidence type="ECO:0000256" key="1">
    <source>
        <dbReference type="ARBA" id="ARBA00004071"/>
    </source>
</evidence>
<dbReference type="SUPFAM" id="SSF51445">
    <property type="entry name" value="(Trans)glycosidases"/>
    <property type="match status" value="1"/>
</dbReference>
<dbReference type="GO" id="GO:0004560">
    <property type="term" value="F:alpha-L-fucosidase activity"/>
    <property type="evidence" value="ECO:0007669"/>
    <property type="project" value="UniProtKB-EC"/>
</dbReference>
<evidence type="ECO:0000256" key="8">
    <source>
        <dbReference type="ARBA" id="ARBA00023295"/>
    </source>
</evidence>
<dbReference type="SMART" id="SM00812">
    <property type="entry name" value="Alpha_L_fucos"/>
    <property type="match status" value="1"/>
</dbReference>
<dbReference type="PIRSF" id="PIRSF001092">
    <property type="entry name" value="Alpha-L-fucosidase"/>
    <property type="match status" value="1"/>
</dbReference>
<dbReference type="EMBL" id="BLXT01005253">
    <property type="protein sequence ID" value="GFO21442.1"/>
    <property type="molecule type" value="Genomic_DNA"/>
</dbReference>
<dbReference type="GO" id="GO:0016139">
    <property type="term" value="P:glycoside catabolic process"/>
    <property type="evidence" value="ECO:0007669"/>
    <property type="project" value="TreeGrafter"/>
</dbReference>
<evidence type="ECO:0000256" key="3">
    <source>
        <dbReference type="ARBA" id="ARBA00011881"/>
    </source>
</evidence>
<dbReference type="InterPro" id="IPR057739">
    <property type="entry name" value="Glyco_hydro_29_N"/>
</dbReference>
<evidence type="ECO:0000256" key="6">
    <source>
        <dbReference type="ARBA" id="ARBA00022801"/>
    </source>
</evidence>
<evidence type="ECO:0000256" key="2">
    <source>
        <dbReference type="ARBA" id="ARBA00007951"/>
    </source>
</evidence>
<evidence type="ECO:0000259" key="9">
    <source>
        <dbReference type="Pfam" id="PF01120"/>
    </source>
</evidence>
<dbReference type="InterPro" id="IPR031919">
    <property type="entry name" value="Fucosidase_C"/>
</dbReference>
<dbReference type="AlphaFoldDB" id="A0AAV4BQ09"/>
<keyword evidence="5" id="KW-0732">Signal</keyword>
<protein>
    <recommendedName>
        <fullName evidence="4">alpha-L-fucosidase</fullName>
        <ecNumber evidence="4">3.2.1.51</ecNumber>
    </recommendedName>
</protein>
<comment type="caution">
    <text evidence="11">The sequence shown here is derived from an EMBL/GenBank/DDBJ whole genome shotgun (WGS) entry which is preliminary data.</text>
</comment>
<name>A0AAV4BQ09_9GAST</name>
<evidence type="ECO:0000256" key="5">
    <source>
        <dbReference type="ARBA" id="ARBA00022729"/>
    </source>
</evidence>
<dbReference type="InterPro" id="IPR017853">
    <property type="entry name" value="GH"/>
</dbReference>
<dbReference type="Proteomes" id="UP000735302">
    <property type="component" value="Unassembled WGS sequence"/>
</dbReference>
<proteinExistence type="inferred from homology"/>
<dbReference type="InterPro" id="IPR000933">
    <property type="entry name" value="Glyco_hydro_29"/>
</dbReference>
<dbReference type="EC" id="3.2.1.51" evidence="4"/>
<evidence type="ECO:0000259" key="10">
    <source>
        <dbReference type="Pfam" id="PF16757"/>
    </source>
</evidence>
<keyword evidence="12" id="KW-1185">Reference proteome</keyword>
<organism evidence="11 12">
    <name type="scientific">Plakobranchus ocellatus</name>
    <dbReference type="NCBI Taxonomy" id="259542"/>
    <lineage>
        <taxon>Eukaryota</taxon>
        <taxon>Metazoa</taxon>
        <taxon>Spiralia</taxon>
        <taxon>Lophotrochozoa</taxon>
        <taxon>Mollusca</taxon>
        <taxon>Gastropoda</taxon>
        <taxon>Heterobranchia</taxon>
        <taxon>Euthyneura</taxon>
        <taxon>Panpulmonata</taxon>
        <taxon>Sacoglossa</taxon>
        <taxon>Placobranchoidea</taxon>
        <taxon>Plakobranchidae</taxon>
        <taxon>Plakobranchus</taxon>
    </lineage>
</organism>
<comment type="similarity">
    <text evidence="2">Belongs to the glycosyl hydrolase 29 family.</text>
</comment>
<evidence type="ECO:0000256" key="4">
    <source>
        <dbReference type="ARBA" id="ARBA00012662"/>
    </source>
</evidence>
<evidence type="ECO:0000313" key="11">
    <source>
        <dbReference type="EMBL" id="GFO21442.1"/>
    </source>
</evidence>
<feature type="domain" description="Glycoside hydrolase family 29 N-terminal" evidence="9">
    <location>
        <begin position="1"/>
        <end position="212"/>
    </location>
</feature>
<feature type="domain" description="Alpha-L-fucosidase C-terminal" evidence="10">
    <location>
        <begin position="223"/>
        <end position="322"/>
    </location>
</feature>
<gene>
    <name evidence="11" type="ORF">PoB_004794700</name>
</gene>
<dbReference type="FunFam" id="3.20.20.80:FF:000293">
    <property type="entry name" value="Alpha-L-fucosidase"/>
    <property type="match status" value="1"/>
</dbReference>
<sequence>MDVGPHRDLVGDLATALRKQGLKFGAYHSLFEFFNPLFLQDKSNNFTTQDFVRTKTLPELYELVNLYKPDLIWSDGDWMAEDTYWNSTNFLAWLYNDSPVKDVVVTNDRWGSNTMCKHGGYLTCKDQYNPKVKQARYFEDSTTLDRYGWEFRRNIQLSDIHTMEEVTALIAEVVSCGGNLLLNVGPTKDGIIIPIFEERLRQMGQWLAVNGEGIYGTKPWTFQNETLNGNIWYTSKPAASTEGVASGLTDVFAILLKWPEDLSQPLILADPVPTDSTQVSLLGYEGPAFPWIHHVGSGLEISLPMIPATSMPCEWAWVLKLTDIYN</sequence>
<dbReference type="GO" id="GO:0006004">
    <property type="term" value="P:fucose metabolic process"/>
    <property type="evidence" value="ECO:0007669"/>
    <property type="project" value="InterPro"/>
</dbReference>
<reference evidence="11 12" key="1">
    <citation type="journal article" date="2021" name="Elife">
        <title>Chloroplast acquisition without the gene transfer in kleptoplastic sea slugs, Plakobranchus ocellatus.</title>
        <authorList>
            <person name="Maeda T."/>
            <person name="Takahashi S."/>
            <person name="Yoshida T."/>
            <person name="Shimamura S."/>
            <person name="Takaki Y."/>
            <person name="Nagai Y."/>
            <person name="Toyoda A."/>
            <person name="Suzuki Y."/>
            <person name="Arimoto A."/>
            <person name="Ishii H."/>
            <person name="Satoh N."/>
            <person name="Nishiyama T."/>
            <person name="Hasebe M."/>
            <person name="Maruyama T."/>
            <person name="Minagawa J."/>
            <person name="Obokata J."/>
            <person name="Shigenobu S."/>
        </authorList>
    </citation>
    <scope>NUCLEOTIDE SEQUENCE [LARGE SCALE GENOMIC DNA]</scope>
</reference>
<keyword evidence="6" id="KW-0378">Hydrolase</keyword>
<comment type="subunit">
    <text evidence="3">Homotetramer.</text>
</comment>
<dbReference type="Pfam" id="PF16757">
    <property type="entry name" value="Fucosidase_C"/>
    <property type="match status" value="1"/>
</dbReference>
<dbReference type="GO" id="GO:0005764">
    <property type="term" value="C:lysosome"/>
    <property type="evidence" value="ECO:0007669"/>
    <property type="project" value="TreeGrafter"/>
</dbReference>
<accession>A0AAV4BQ09</accession>
<dbReference type="Pfam" id="PF01120">
    <property type="entry name" value="Alpha_L_fucos"/>
    <property type="match status" value="1"/>
</dbReference>
<comment type="function">
    <text evidence="1">Alpha-L-fucosidase is responsible for hydrolyzing the alpha-1,6-linked fucose joined to the reducing-end N-acetylglucosamine of the carbohydrate moieties of glycoproteins.</text>
</comment>